<dbReference type="InterPro" id="IPR023393">
    <property type="entry name" value="START-like_dom_sf"/>
</dbReference>
<proteinExistence type="predicted"/>
<evidence type="ECO:0000313" key="2">
    <source>
        <dbReference type="Proteomes" id="UP001595997"/>
    </source>
</evidence>
<dbReference type="Gene3D" id="3.30.530.20">
    <property type="match status" value="1"/>
</dbReference>
<dbReference type="Proteomes" id="UP001595997">
    <property type="component" value="Unassembled WGS sequence"/>
</dbReference>
<dbReference type="SUPFAM" id="SSF55961">
    <property type="entry name" value="Bet v1-like"/>
    <property type="match status" value="1"/>
</dbReference>
<gene>
    <name evidence="1" type="ORF">ACFPA8_26535</name>
</gene>
<organism evidence="1 2">
    <name type="scientific">Streptomyces ovatisporus</name>
    <dbReference type="NCBI Taxonomy" id="1128682"/>
    <lineage>
        <taxon>Bacteria</taxon>
        <taxon>Bacillati</taxon>
        <taxon>Actinomycetota</taxon>
        <taxon>Actinomycetes</taxon>
        <taxon>Kitasatosporales</taxon>
        <taxon>Streptomycetaceae</taxon>
        <taxon>Streptomyces</taxon>
    </lineage>
</organism>
<dbReference type="EMBL" id="JBHSFH010000017">
    <property type="protein sequence ID" value="MFC4497692.1"/>
    <property type="molecule type" value="Genomic_DNA"/>
</dbReference>
<dbReference type="InterPro" id="IPR019587">
    <property type="entry name" value="Polyketide_cyclase/dehydratase"/>
</dbReference>
<dbReference type="CDD" id="cd07822">
    <property type="entry name" value="SRPBCC_4"/>
    <property type="match status" value="1"/>
</dbReference>
<dbReference type="PANTHER" id="PTHR36166:SF1">
    <property type="entry name" value="SRPBCC DOMAIN-CONTAINING PROTEIN"/>
    <property type="match status" value="1"/>
</dbReference>
<dbReference type="RefSeq" id="WP_386452571.1">
    <property type="nucleotide sequence ID" value="NZ_JBHSFH010000017.1"/>
</dbReference>
<name>A0ABV9ACS5_9ACTN</name>
<protein>
    <submittedName>
        <fullName evidence="1">SRPBCC domain-containing protein</fullName>
    </submittedName>
</protein>
<comment type="caution">
    <text evidence="1">The sequence shown here is derived from an EMBL/GenBank/DDBJ whole genome shotgun (WGS) entry which is preliminary data.</text>
</comment>
<reference evidence="2" key="1">
    <citation type="journal article" date="2019" name="Int. J. Syst. Evol. Microbiol.">
        <title>The Global Catalogue of Microorganisms (GCM) 10K type strain sequencing project: providing services to taxonomists for standard genome sequencing and annotation.</title>
        <authorList>
            <consortium name="The Broad Institute Genomics Platform"/>
            <consortium name="The Broad Institute Genome Sequencing Center for Infectious Disease"/>
            <person name="Wu L."/>
            <person name="Ma J."/>
        </authorList>
    </citation>
    <scope>NUCLEOTIDE SEQUENCE [LARGE SCALE GENOMIC DNA]</scope>
    <source>
        <strain evidence="2">CGMCC 4.7357</strain>
    </source>
</reference>
<keyword evidence="2" id="KW-1185">Reference proteome</keyword>
<sequence>MQENKLAVRATATVAASAERVWQVLTDLRSYEQWHPSVELVDGPPAEEITQGTALRLRADRGTPAEREFDVTVTEMTAPAVLAWEGGDAEHFFGRHRFTLTQGAEGTGFVDEETFEGSMAEAVLAEHRSNLEAAYQAAADALKRVAEKEQ</sequence>
<dbReference type="PANTHER" id="PTHR36166">
    <property type="entry name" value="CHROMOSOME 9, WHOLE GENOME SHOTGUN SEQUENCE"/>
    <property type="match status" value="1"/>
</dbReference>
<dbReference type="Pfam" id="PF10604">
    <property type="entry name" value="Polyketide_cyc2"/>
    <property type="match status" value="1"/>
</dbReference>
<accession>A0ABV9ACS5</accession>
<evidence type="ECO:0000313" key="1">
    <source>
        <dbReference type="EMBL" id="MFC4497692.1"/>
    </source>
</evidence>